<evidence type="ECO:0000256" key="2">
    <source>
        <dbReference type="SAM" id="Phobius"/>
    </source>
</evidence>
<sequence length="105" mass="11503">MGFPARYVLAVLLPPVAVIGLGRRSATVGPIGVILLAALVTYALAPWTPWMILGDMFWAAAAIWAVLTVRGAEEDERHEPFSTAEHHVSPERHYSAEDQAPREKD</sequence>
<comment type="caution">
    <text evidence="3">The sequence shown here is derived from an EMBL/GenBank/DDBJ whole genome shotgun (WGS) entry which is preliminary data.</text>
</comment>
<protein>
    <submittedName>
        <fullName evidence="3">Uncharacterized protein</fullName>
    </submittedName>
</protein>
<keyword evidence="4" id="KW-1185">Reference proteome</keyword>
<evidence type="ECO:0000313" key="4">
    <source>
        <dbReference type="Proteomes" id="UP001575181"/>
    </source>
</evidence>
<keyword evidence="2" id="KW-1133">Transmembrane helix</keyword>
<evidence type="ECO:0000313" key="3">
    <source>
        <dbReference type="EMBL" id="MFA9461625.1"/>
    </source>
</evidence>
<proteinExistence type="predicted"/>
<feature type="transmembrane region" description="Helical" evidence="2">
    <location>
        <begin position="27"/>
        <end position="44"/>
    </location>
</feature>
<reference evidence="3 4" key="1">
    <citation type="submission" date="2024-08" db="EMBL/GenBank/DDBJ databases">
        <title>Whole-genome sequencing of halo(alkali)philic microorganisms from hypersaline lakes.</title>
        <authorList>
            <person name="Sorokin D.Y."/>
            <person name="Merkel A.Y."/>
            <person name="Messina E."/>
            <person name="Yakimov M."/>
        </authorList>
    </citation>
    <scope>NUCLEOTIDE SEQUENCE [LARGE SCALE GENOMIC DNA]</scope>
    <source>
        <strain evidence="3 4">Cl-TMA</strain>
    </source>
</reference>
<dbReference type="Proteomes" id="UP001575181">
    <property type="component" value="Unassembled WGS sequence"/>
</dbReference>
<keyword evidence="2" id="KW-0812">Transmembrane</keyword>
<feature type="region of interest" description="Disordered" evidence="1">
    <location>
        <begin position="76"/>
        <end position="105"/>
    </location>
</feature>
<accession>A0ABV4TYG7</accession>
<gene>
    <name evidence="3" type="ORF">ACERLL_12405</name>
</gene>
<feature type="transmembrane region" description="Helical" evidence="2">
    <location>
        <begin position="6"/>
        <end position="22"/>
    </location>
</feature>
<dbReference type="RefSeq" id="WP_373656409.1">
    <property type="nucleotide sequence ID" value="NZ_JBGUAW010000008.1"/>
</dbReference>
<keyword evidence="2" id="KW-0472">Membrane</keyword>
<dbReference type="EMBL" id="JBGUAW010000008">
    <property type="protein sequence ID" value="MFA9461625.1"/>
    <property type="molecule type" value="Genomic_DNA"/>
</dbReference>
<organism evidence="3 4">
    <name type="scientific">Thiohalorhabdus methylotrophus</name>
    <dbReference type="NCBI Taxonomy" id="3242694"/>
    <lineage>
        <taxon>Bacteria</taxon>
        <taxon>Pseudomonadati</taxon>
        <taxon>Pseudomonadota</taxon>
        <taxon>Gammaproteobacteria</taxon>
        <taxon>Thiohalorhabdales</taxon>
        <taxon>Thiohalorhabdaceae</taxon>
        <taxon>Thiohalorhabdus</taxon>
    </lineage>
</organism>
<name>A0ABV4TYG7_9GAMM</name>
<evidence type="ECO:0000256" key="1">
    <source>
        <dbReference type="SAM" id="MobiDB-lite"/>
    </source>
</evidence>